<organism evidence="3 4">
    <name type="scientific">Gordonia desulfuricans</name>
    <dbReference type="NCBI Taxonomy" id="89051"/>
    <lineage>
        <taxon>Bacteria</taxon>
        <taxon>Bacillati</taxon>
        <taxon>Actinomycetota</taxon>
        <taxon>Actinomycetes</taxon>
        <taxon>Mycobacteriales</taxon>
        <taxon>Gordoniaceae</taxon>
        <taxon>Gordonia</taxon>
    </lineage>
</organism>
<dbReference type="Proteomes" id="UP000466307">
    <property type="component" value="Unassembled WGS sequence"/>
</dbReference>
<dbReference type="Pfam" id="PF24553">
    <property type="entry name" value="Rv0428c_C"/>
    <property type="match status" value="2"/>
</dbReference>
<accession>A0A7K3LVU2</accession>
<evidence type="ECO:0000313" key="4">
    <source>
        <dbReference type="Proteomes" id="UP000466307"/>
    </source>
</evidence>
<evidence type="ECO:0000256" key="1">
    <source>
        <dbReference type="SAM" id="MobiDB-lite"/>
    </source>
</evidence>
<dbReference type="AlphaFoldDB" id="A0A7K3LVU2"/>
<evidence type="ECO:0000313" key="3">
    <source>
        <dbReference type="EMBL" id="NDK92339.1"/>
    </source>
</evidence>
<feature type="region of interest" description="Disordered" evidence="1">
    <location>
        <begin position="35"/>
        <end position="54"/>
    </location>
</feature>
<feature type="domain" description="Histone acetyltransferase Rv0428c-like C-terminal" evidence="2">
    <location>
        <begin position="94"/>
        <end position="194"/>
    </location>
</feature>
<comment type="caution">
    <text evidence="3">The sequence shown here is derived from an EMBL/GenBank/DDBJ whole genome shotgun (WGS) entry which is preliminary data.</text>
</comment>
<gene>
    <name evidence="3" type="ORF">GYA93_22665</name>
</gene>
<dbReference type="RefSeq" id="WP_059038252.1">
    <property type="nucleotide sequence ID" value="NZ_JAADZU010000114.1"/>
</dbReference>
<keyword evidence="4" id="KW-1185">Reference proteome</keyword>
<sequence>MTTEPMSSDPFRGVPAFRGDRVVVRYLLGAAAPADWRPTPNPAPVGGPTRSDVTGFLVDRGDPVRLERDGVIESIPRSAITSIRLLSAVPLRNSEIRALEQVMATAGAGPEQEWIGGWLVRADGPDPSAVPLERSVHADPDTLAAIEGFYTARGLPVLLSIPERLLPRQVDGTPAGPEIHILTCDLPGSGATATRGIDPDPAPVHHDHGDAVVCTAADGTRWAGISATDDATLAERMVWAAGLGAQRAYARLPADDVAAGDLYRTRGFTLHHRSRHLSPAGMSR</sequence>
<proteinExistence type="predicted"/>
<keyword evidence="3" id="KW-0808">Transferase</keyword>
<feature type="domain" description="Histone acetyltransferase Rv0428c-like C-terminal" evidence="2">
    <location>
        <begin position="209"/>
        <end position="276"/>
    </location>
</feature>
<evidence type="ECO:0000259" key="2">
    <source>
        <dbReference type="Pfam" id="PF24553"/>
    </source>
</evidence>
<protein>
    <submittedName>
        <fullName evidence="3">N-acetyltransferase</fullName>
    </submittedName>
</protein>
<dbReference type="InterPro" id="IPR056935">
    <property type="entry name" value="Rv0428c-like_C"/>
</dbReference>
<dbReference type="EMBL" id="JAADZU010000114">
    <property type="protein sequence ID" value="NDK92339.1"/>
    <property type="molecule type" value="Genomic_DNA"/>
</dbReference>
<name>A0A7K3LVU2_9ACTN</name>
<reference evidence="3 4" key="1">
    <citation type="submission" date="2020-01" db="EMBL/GenBank/DDBJ databases">
        <title>Investigation of new actinobacteria for the biodesulphurisation of diesel fuel.</title>
        <authorList>
            <person name="Athi Narayanan S.M."/>
        </authorList>
    </citation>
    <scope>NUCLEOTIDE SEQUENCE [LARGE SCALE GENOMIC DNA]</scope>
    <source>
        <strain evidence="3 4">213E</strain>
    </source>
</reference>
<dbReference type="GO" id="GO:0016740">
    <property type="term" value="F:transferase activity"/>
    <property type="evidence" value="ECO:0007669"/>
    <property type="project" value="UniProtKB-KW"/>
</dbReference>